<reference evidence="6" key="1">
    <citation type="submission" date="2020-05" db="EMBL/GenBank/DDBJ databases">
        <title>Mycena genomes resolve the evolution of fungal bioluminescence.</title>
        <authorList>
            <person name="Tsai I.J."/>
        </authorList>
    </citation>
    <scope>NUCLEOTIDE SEQUENCE</scope>
    <source>
        <strain evidence="6">160909Yilan</strain>
    </source>
</reference>
<evidence type="ECO:0000259" key="5">
    <source>
        <dbReference type="PROSITE" id="PS50865"/>
    </source>
</evidence>
<organism evidence="6 7">
    <name type="scientific">Mycena sanguinolenta</name>
    <dbReference type="NCBI Taxonomy" id="230812"/>
    <lineage>
        <taxon>Eukaryota</taxon>
        <taxon>Fungi</taxon>
        <taxon>Dikarya</taxon>
        <taxon>Basidiomycota</taxon>
        <taxon>Agaricomycotina</taxon>
        <taxon>Agaricomycetes</taxon>
        <taxon>Agaricomycetidae</taxon>
        <taxon>Agaricales</taxon>
        <taxon>Marasmiineae</taxon>
        <taxon>Mycenaceae</taxon>
        <taxon>Mycena</taxon>
    </lineage>
</organism>
<dbReference type="AlphaFoldDB" id="A0A8H7CHG6"/>
<accession>A0A8H7CHG6</accession>
<protein>
    <submittedName>
        <fullName evidence="6">MSS51-like protein, mitochondrial</fullName>
    </submittedName>
</protein>
<feature type="domain" description="MYND-type" evidence="5">
    <location>
        <begin position="35"/>
        <end position="77"/>
    </location>
</feature>
<proteinExistence type="predicted"/>
<keyword evidence="3" id="KW-0862">Zinc</keyword>
<dbReference type="Pfam" id="PF01753">
    <property type="entry name" value="zf-MYND"/>
    <property type="match status" value="1"/>
</dbReference>
<keyword evidence="1" id="KW-0479">Metal-binding</keyword>
<dbReference type="InterPro" id="IPR002893">
    <property type="entry name" value="Znf_MYND"/>
</dbReference>
<dbReference type="PROSITE" id="PS50865">
    <property type="entry name" value="ZF_MYND_2"/>
    <property type="match status" value="1"/>
</dbReference>
<gene>
    <name evidence="6" type="ORF">MSAN_02303800</name>
</gene>
<dbReference type="EMBL" id="JACAZH010000037">
    <property type="protein sequence ID" value="KAF7336491.1"/>
    <property type="molecule type" value="Genomic_DNA"/>
</dbReference>
<evidence type="ECO:0000256" key="2">
    <source>
        <dbReference type="ARBA" id="ARBA00022771"/>
    </source>
</evidence>
<keyword evidence="2 4" id="KW-0863">Zinc-finger</keyword>
<name>A0A8H7CHG6_9AGAR</name>
<evidence type="ECO:0000313" key="6">
    <source>
        <dbReference type="EMBL" id="KAF7336491.1"/>
    </source>
</evidence>
<evidence type="ECO:0000256" key="3">
    <source>
        <dbReference type="ARBA" id="ARBA00022833"/>
    </source>
</evidence>
<dbReference type="OrthoDB" id="5231159at2759"/>
<dbReference type="GO" id="GO:0008270">
    <property type="term" value="F:zinc ion binding"/>
    <property type="evidence" value="ECO:0007669"/>
    <property type="project" value="UniProtKB-KW"/>
</dbReference>
<dbReference type="Gene3D" id="6.10.140.2220">
    <property type="match status" value="1"/>
</dbReference>
<dbReference type="Proteomes" id="UP000623467">
    <property type="component" value="Unassembled WGS sequence"/>
</dbReference>
<evidence type="ECO:0000256" key="1">
    <source>
        <dbReference type="ARBA" id="ARBA00022723"/>
    </source>
</evidence>
<dbReference type="SUPFAM" id="SSF144232">
    <property type="entry name" value="HIT/MYND zinc finger-like"/>
    <property type="match status" value="1"/>
</dbReference>
<evidence type="ECO:0000256" key="4">
    <source>
        <dbReference type="PROSITE-ProRule" id="PRU00134"/>
    </source>
</evidence>
<keyword evidence="7" id="KW-1185">Reference proteome</keyword>
<evidence type="ECO:0000313" key="7">
    <source>
        <dbReference type="Proteomes" id="UP000623467"/>
    </source>
</evidence>
<sequence>MSAPVDISMLLDDEALFQLIASVKKFPAKECTRCCTMCSKQEKDIGRPIQRCSKCHGAFYCSKECQTLDWSGHKEICGAPGTTKRLHKLATNLVLCPTLLIQLQSCCMLAFDLLKLG</sequence>
<comment type="caution">
    <text evidence="6">The sequence shown here is derived from an EMBL/GenBank/DDBJ whole genome shotgun (WGS) entry which is preliminary data.</text>
</comment>